<dbReference type="PANTHER" id="PTHR45646:SF11">
    <property type="entry name" value="SERINE_THREONINE-PROTEIN KINASE DOA"/>
    <property type="match status" value="1"/>
</dbReference>
<dbReference type="Proteomes" id="UP000027222">
    <property type="component" value="Unassembled WGS sequence"/>
</dbReference>
<dbReference type="PANTHER" id="PTHR45646">
    <property type="entry name" value="SERINE/THREONINE-PROTEIN KINASE DOA-RELATED"/>
    <property type="match status" value="1"/>
</dbReference>
<dbReference type="PROSITE" id="PS50011">
    <property type="entry name" value="PROTEIN_KINASE_DOM"/>
    <property type="match status" value="1"/>
</dbReference>
<sequence length="285" mass="32528">MSSLRWLLDRRTADGRHSVLCNHFHTSSYWFFVFDAPTFTLRDVLKHQELWPLQRRQIREIGLQVVQAVQSLHKNGVLHSDITPDSIEVVSMDTVTLNMCDNEGAFFDKVLQVVLRSTKIRLVFFGGVATGGDREIGTDQYRAPEMVFGWVSKFRTDNFSIGCVIWEMFVDSALFHPCRKGPFYVQEKAHQFVARLGEFPDDMVERVRRIRGDIFSCSGEKLIGVGDLSPEVLDFVKHADVISDVITDEEALEVIENMTELSPKKRLALTDILDCSFFSLTDGPF</sequence>
<evidence type="ECO:0000256" key="4">
    <source>
        <dbReference type="ARBA" id="ARBA00022777"/>
    </source>
</evidence>
<feature type="domain" description="Protein kinase" evidence="6">
    <location>
        <begin position="1"/>
        <end position="278"/>
    </location>
</feature>
<proteinExistence type="predicted"/>
<gene>
    <name evidence="7" type="ORF">GALMADRAFT_143453</name>
</gene>
<dbReference type="HOGENOM" id="CLU_839508_0_0_1"/>
<dbReference type="GO" id="GO:0005524">
    <property type="term" value="F:ATP binding"/>
    <property type="evidence" value="ECO:0007669"/>
    <property type="project" value="UniProtKB-KW"/>
</dbReference>
<keyword evidence="8" id="KW-1185">Reference proteome</keyword>
<dbReference type="SMART" id="SM00220">
    <property type="entry name" value="S_TKc"/>
    <property type="match status" value="1"/>
</dbReference>
<name>A0A067SMG5_GALM3</name>
<evidence type="ECO:0000313" key="8">
    <source>
        <dbReference type="Proteomes" id="UP000027222"/>
    </source>
</evidence>
<accession>A0A067SMG5</accession>
<dbReference type="STRING" id="685588.A0A067SMG5"/>
<dbReference type="EMBL" id="KL142390">
    <property type="protein sequence ID" value="KDR72130.1"/>
    <property type="molecule type" value="Genomic_DNA"/>
</dbReference>
<evidence type="ECO:0000313" key="7">
    <source>
        <dbReference type="EMBL" id="KDR72130.1"/>
    </source>
</evidence>
<dbReference type="GO" id="GO:0004674">
    <property type="term" value="F:protein serine/threonine kinase activity"/>
    <property type="evidence" value="ECO:0007669"/>
    <property type="project" value="UniProtKB-KW"/>
</dbReference>
<keyword evidence="4" id="KW-0418">Kinase</keyword>
<dbReference type="OrthoDB" id="3068150at2759"/>
<evidence type="ECO:0000256" key="5">
    <source>
        <dbReference type="ARBA" id="ARBA00022840"/>
    </source>
</evidence>
<dbReference type="InterPro" id="IPR000719">
    <property type="entry name" value="Prot_kinase_dom"/>
</dbReference>
<evidence type="ECO:0000256" key="2">
    <source>
        <dbReference type="ARBA" id="ARBA00022679"/>
    </source>
</evidence>
<protein>
    <recommendedName>
        <fullName evidence="6">Protein kinase domain-containing protein</fullName>
    </recommendedName>
</protein>
<dbReference type="AlphaFoldDB" id="A0A067SMG5"/>
<dbReference type="SUPFAM" id="SSF56112">
    <property type="entry name" value="Protein kinase-like (PK-like)"/>
    <property type="match status" value="1"/>
</dbReference>
<keyword evidence="1" id="KW-0723">Serine/threonine-protein kinase</keyword>
<organism evidence="7 8">
    <name type="scientific">Galerina marginata (strain CBS 339.88)</name>
    <dbReference type="NCBI Taxonomy" id="685588"/>
    <lineage>
        <taxon>Eukaryota</taxon>
        <taxon>Fungi</taxon>
        <taxon>Dikarya</taxon>
        <taxon>Basidiomycota</taxon>
        <taxon>Agaricomycotina</taxon>
        <taxon>Agaricomycetes</taxon>
        <taxon>Agaricomycetidae</taxon>
        <taxon>Agaricales</taxon>
        <taxon>Agaricineae</taxon>
        <taxon>Strophariaceae</taxon>
        <taxon>Galerina</taxon>
    </lineage>
</organism>
<keyword evidence="3" id="KW-0547">Nucleotide-binding</keyword>
<keyword evidence="5" id="KW-0067">ATP-binding</keyword>
<dbReference type="Pfam" id="PF00069">
    <property type="entry name" value="Pkinase"/>
    <property type="match status" value="1"/>
</dbReference>
<dbReference type="GO" id="GO:0005634">
    <property type="term" value="C:nucleus"/>
    <property type="evidence" value="ECO:0007669"/>
    <property type="project" value="TreeGrafter"/>
</dbReference>
<dbReference type="Gene3D" id="1.10.510.10">
    <property type="entry name" value="Transferase(Phosphotransferase) domain 1"/>
    <property type="match status" value="1"/>
</dbReference>
<dbReference type="InterPro" id="IPR011009">
    <property type="entry name" value="Kinase-like_dom_sf"/>
</dbReference>
<evidence type="ECO:0000259" key="6">
    <source>
        <dbReference type="PROSITE" id="PS50011"/>
    </source>
</evidence>
<keyword evidence="2" id="KW-0808">Transferase</keyword>
<reference evidence="8" key="1">
    <citation type="journal article" date="2014" name="Proc. Natl. Acad. Sci. U.S.A.">
        <title>Extensive sampling of basidiomycete genomes demonstrates inadequacy of the white-rot/brown-rot paradigm for wood decay fungi.</title>
        <authorList>
            <person name="Riley R."/>
            <person name="Salamov A.A."/>
            <person name="Brown D.W."/>
            <person name="Nagy L.G."/>
            <person name="Floudas D."/>
            <person name="Held B.W."/>
            <person name="Levasseur A."/>
            <person name="Lombard V."/>
            <person name="Morin E."/>
            <person name="Otillar R."/>
            <person name="Lindquist E.A."/>
            <person name="Sun H."/>
            <person name="LaButti K.M."/>
            <person name="Schmutz J."/>
            <person name="Jabbour D."/>
            <person name="Luo H."/>
            <person name="Baker S.E."/>
            <person name="Pisabarro A.G."/>
            <person name="Walton J.D."/>
            <person name="Blanchette R.A."/>
            <person name="Henrissat B."/>
            <person name="Martin F."/>
            <person name="Cullen D."/>
            <person name="Hibbett D.S."/>
            <person name="Grigoriev I.V."/>
        </authorList>
    </citation>
    <scope>NUCLEOTIDE SEQUENCE [LARGE SCALE GENOMIC DNA]</scope>
    <source>
        <strain evidence="8">CBS 339.88</strain>
    </source>
</reference>
<dbReference type="InterPro" id="IPR051175">
    <property type="entry name" value="CLK_kinases"/>
</dbReference>
<evidence type="ECO:0000256" key="1">
    <source>
        <dbReference type="ARBA" id="ARBA00022527"/>
    </source>
</evidence>
<evidence type="ECO:0000256" key="3">
    <source>
        <dbReference type="ARBA" id="ARBA00022741"/>
    </source>
</evidence>